<evidence type="ECO:0000313" key="3">
    <source>
        <dbReference type="EMBL" id="MBB5637276.1"/>
    </source>
</evidence>
<dbReference type="Pfam" id="PF01381">
    <property type="entry name" value="HTH_3"/>
    <property type="match status" value="1"/>
</dbReference>
<accession>A0A7W8ZNH2</accession>
<dbReference type="Proteomes" id="UP000537204">
    <property type="component" value="Unassembled WGS sequence"/>
</dbReference>
<organism evidence="3 4">
    <name type="scientific">Pedobacter cryoconitis</name>
    <dbReference type="NCBI Taxonomy" id="188932"/>
    <lineage>
        <taxon>Bacteria</taxon>
        <taxon>Pseudomonadati</taxon>
        <taxon>Bacteroidota</taxon>
        <taxon>Sphingobacteriia</taxon>
        <taxon>Sphingobacteriales</taxon>
        <taxon>Sphingobacteriaceae</taxon>
        <taxon>Pedobacter</taxon>
    </lineage>
</organism>
<dbReference type="GO" id="GO:0003677">
    <property type="term" value="F:DNA binding"/>
    <property type="evidence" value="ECO:0007669"/>
    <property type="project" value="InterPro"/>
</dbReference>
<feature type="domain" description="HTH cro/C1-type" evidence="2">
    <location>
        <begin position="12"/>
        <end position="66"/>
    </location>
</feature>
<sequence length="379" mass="44620">MSFDLIVFGKKLLRCRDNLHLSQTEVSVKIGISIPRLKKLEEGLEMPSGDEVLIFADFYKQDYQFFITNDIKSAIDKVQILYRKHGAEFSKQDRWIIQEFLYLCECEQQVFELTKFSELKFDFTPKGDYYKMHGIHAALELRRMLNLKPDDLIIDIYGLFRKLGIHIFRRKLQNSSISGLFINHPRAGKCILVNYDEDIYRQNFTVAHEVGHAIFDFKEDINISFNNWDKHDLREIRANTFASNFLIPKEIMSKRVGIQWNKHVVINLAKQLKINIQPLIISLMQEKLIDESTYYELKSIKIPMIDKVDPELQNLSDKRYESKSKLLEKGLSQFYVQACYRAYSDGLISSQRLAEMFLEDEGGLRSLLSQYNFYLSYEH</sequence>
<dbReference type="Gene3D" id="1.10.260.40">
    <property type="entry name" value="lambda repressor-like DNA-binding domains"/>
    <property type="match status" value="1"/>
</dbReference>
<evidence type="ECO:0000313" key="4">
    <source>
        <dbReference type="Proteomes" id="UP000537204"/>
    </source>
</evidence>
<dbReference type="InterPro" id="IPR010359">
    <property type="entry name" value="IrrE_HExxH"/>
</dbReference>
<dbReference type="SUPFAM" id="SSF47413">
    <property type="entry name" value="lambda repressor-like DNA-binding domains"/>
    <property type="match status" value="1"/>
</dbReference>
<dbReference type="Pfam" id="PF06114">
    <property type="entry name" value="Peptidase_M78"/>
    <property type="match status" value="1"/>
</dbReference>
<dbReference type="PANTHER" id="PTHR43236:SF1">
    <property type="entry name" value="BLL7220 PROTEIN"/>
    <property type="match status" value="1"/>
</dbReference>
<evidence type="ECO:0000259" key="2">
    <source>
        <dbReference type="PROSITE" id="PS50943"/>
    </source>
</evidence>
<dbReference type="InterPro" id="IPR052345">
    <property type="entry name" value="Rad_response_metalloprotease"/>
</dbReference>
<protein>
    <submittedName>
        <fullName evidence="3">Zn-dependent peptidase ImmA (M78 family)</fullName>
    </submittedName>
</protein>
<comment type="caution">
    <text evidence="3">The sequence shown here is derived from an EMBL/GenBank/DDBJ whole genome shotgun (WGS) entry which is preliminary data.</text>
</comment>
<dbReference type="Gene3D" id="1.10.10.2910">
    <property type="match status" value="1"/>
</dbReference>
<dbReference type="PANTHER" id="PTHR43236">
    <property type="entry name" value="ANTITOXIN HIGA1"/>
    <property type="match status" value="1"/>
</dbReference>
<dbReference type="PROSITE" id="PS50943">
    <property type="entry name" value="HTH_CROC1"/>
    <property type="match status" value="1"/>
</dbReference>
<dbReference type="EMBL" id="JACHCE010000004">
    <property type="protein sequence ID" value="MBB5637276.1"/>
    <property type="molecule type" value="Genomic_DNA"/>
</dbReference>
<dbReference type="InterPro" id="IPR001387">
    <property type="entry name" value="Cro/C1-type_HTH"/>
</dbReference>
<gene>
    <name evidence="3" type="ORF">HDE68_003189</name>
</gene>
<dbReference type="CDD" id="cd00093">
    <property type="entry name" value="HTH_XRE"/>
    <property type="match status" value="1"/>
</dbReference>
<dbReference type="RefSeq" id="WP_183883143.1">
    <property type="nucleotide sequence ID" value="NZ_JACHCE010000004.1"/>
</dbReference>
<dbReference type="InterPro" id="IPR010982">
    <property type="entry name" value="Lambda_DNA-bd_dom_sf"/>
</dbReference>
<comment type="similarity">
    <text evidence="1">Belongs to the short-chain fatty acyl-CoA assimilation regulator (ScfR) family.</text>
</comment>
<reference evidence="3 4" key="1">
    <citation type="submission" date="2020-08" db="EMBL/GenBank/DDBJ databases">
        <title>Genomic Encyclopedia of Type Strains, Phase IV (KMG-V): Genome sequencing to study the core and pangenomes of soil and plant-associated prokaryotes.</title>
        <authorList>
            <person name="Whitman W."/>
        </authorList>
    </citation>
    <scope>NUCLEOTIDE SEQUENCE [LARGE SCALE GENOMIC DNA]</scope>
    <source>
        <strain evidence="3 4">S3M1</strain>
    </source>
</reference>
<proteinExistence type="inferred from homology"/>
<evidence type="ECO:0000256" key="1">
    <source>
        <dbReference type="ARBA" id="ARBA00007227"/>
    </source>
</evidence>
<name>A0A7W8ZNH2_9SPHI</name>
<dbReference type="SMART" id="SM00530">
    <property type="entry name" value="HTH_XRE"/>
    <property type="match status" value="1"/>
</dbReference>
<dbReference type="AlphaFoldDB" id="A0A7W8ZNH2"/>